<dbReference type="InterPro" id="IPR029058">
    <property type="entry name" value="AB_hydrolase_fold"/>
</dbReference>
<sequence length="210" mass="22666">MKSVITQAVSIPVKPSTSGNSTTNGCLYGSGKTAVILSNMDTNDQAEWDAVVEELVANDRMVVTYDYLQQQDDQSSILADVISFVCTAGVKSVILVGASRGGVASIKVAANTKDNHCILGVVALSAPIEYEGIVFYSKEELSRIKMPKLLINSELDDGADDTREMFQLLAEPKELLFYPGDAHGTQLFTREHQAIITELRDFIAVATGGM</sequence>
<comment type="caution">
    <text evidence="1">The sequence shown here is derived from an EMBL/GenBank/DDBJ whole genome shotgun (WGS) entry which is preliminary data.</text>
</comment>
<reference evidence="1" key="2">
    <citation type="submission" date="2006-05" db="EMBL/GenBank/DDBJ databases">
        <title>Sequencing of the draft genome and assembly of Desulfuromonas acetoxidans DSM 684.</title>
        <authorList>
            <consortium name="US DOE Joint Genome Institute (JGI-PGF)"/>
            <person name="Copeland A."/>
            <person name="Lucas S."/>
            <person name="Lapidus A."/>
            <person name="Barry K."/>
            <person name="Detter J.C."/>
            <person name="Glavina del Rio T."/>
            <person name="Hammon N."/>
            <person name="Israni S."/>
            <person name="Dalin E."/>
            <person name="Tice H."/>
            <person name="Bruce D."/>
            <person name="Pitluck S."/>
            <person name="Richardson P."/>
        </authorList>
    </citation>
    <scope>NUCLEOTIDE SEQUENCE [LARGE SCALE GENOMIC DNA]</scope>
    <source>
        <strain evidence="1">DSM 684</strain>
    </source>
</reference>
<evidence type="ECO:0008006" key="3">
    <source>
        <dbReference type="Google" id="ProtNLM"/>
    </source>
</evidence>
<dbReference type="EMBL" id="AAEW02000001">
    <property type="protein sequence ID" value="EAT17188.1"/>
    <property type="molecule type" value="Genomic_DNA"/>
</dbReference>
<keyword evidence="2" id="KW-1185">Reference proteome</keyword>
<dbReference type="Gene3D" id="3.40.50.1820">
    <property type="entry name" value="alpha/beta hydrolase"/>
    <property type="match status" value="1"/>
</dbReference>
<proteinExistence type="predicted"/>
<name>Q1K4B5_DESA6</name>
<dbReference type="RefSeq" id="WP_005997397.1">
    <property type="nucleotide sequence ID" value="NZ_AAEW02000001.1"/>
</dbReference>
<accession>Q1K4B5</accession>
<dbReference type="SUPFAM" id="SSF53474">
    <property type="entry name" value="alpha/beta-Hydrolases"/>
    <property type="match status" value="1"/>
</dbReference>
<dbReference type="AlphaFoldDB" id="Q1K4B5"/>
<dbReference type="OrthoDB" id="5432119at2"/>
<gene>
    <name evidence="1" type="ORF">Dace_3054</name>
</gene>
<organism evidence="1 2">
    <name type="scientific">Desulfuromonas acetoxidans (strain DSM 684 / 11070)</name>
    <dbReference type="NCBI Taxonomy" id="281689"/>
    <lineage>
        <taxon>Bacteria</taxon>
        <taxon>Pseudomonadati</taxon>
        <taxon>Thermodesulfobacteriota</taxon>
        <taxon>Desulfuromonadia</taxon>
        <taxon>Desulfuromonadales</taxon>
        <taxon>Desulfuromonadaceae</taxon>
        <taxon>Desulfuromonas</taxon>
    </lineage>
</organism>
<dbReference type="Proteomes" id="UP000005695">
    <property type="component" value="Unassembled WGS sequence"/>
</dbReference>
<evidence type="ECO:0000313" key="2">
    <source>
        <dbReference type="Proteomes" id="UP000005695"/>
    </source>
</evidence>
<evidence type="ECO:0000313" key="1">
    <source>
        <dbReference type="EMBL" id="EAT17188.1"/>
    </source>
</evidence>
<protein>
    <recommendedName>
        <fullName evidence="3">Alpha/beta hydrolase</fullName>
    </recommendedName>
</protein>
<reference evidence="1" key="1">
    <citation type="submission" date="2006-05" db="EMBL/GenBank/DDBJ databases">
        <title>Annotation of the draft genome assembly of Desulfuromonas acetoxidans DSM 684.</title>
        <authorList>
            <consortium name="US DOE Joint Genome Institute (JGI-ORNL)"/>
            <person name="Larimer F."/>
            <person name="Land M."/>
            <person name="Hauser L."/>
        </authorList>
    </citation>
    <scope>NUCLEOTIDE SEQUENCE [LARGE SCALE GENOMIC DNA]</scope>
    <source>
        <strain evidence="1">DSM 684</strain>
    </source>
</reference>